<evidence type="ECO:0000256" key="2">
    <source>
        <dbReference type="SAM" id="SignalP"/>
    </source>
</evidence>
<organism evidence="4 5">
    <name type="scientific">Mycobacterium servetii</name>
    <dbReference type="NCBI Taxonomy" id="3237418"/>
    <lineage>
        <taxon>Bacteria</taxon>
        <taxon>Bacillati</taxon>
        <taxon>Actinomycetota</taxon>
        <taxon>Actinomycetes</taxon>
        <taxon>Mycobacteriales</taxon>
        <taxon>Mycobacteriaceae</taxon>
        <taxon>Mycobacterium</taxon>
    </lineage>
</organism>
<reference evidence="4 5" key="1">
    <citation type="submission" date="2024-08" db="EMBL/GenBank/DDBJ databases">
        <title>Mycobacterium servetensis sp. nov., a novel rapid-growing mycobacterial species recovered from a human patient in Zaragoza, Spain.</title>
        <authorList>
            <person name="Tristancho-Baro A.I."/>
            <person name="Buenestado-Serrano S."/>
            <person name="Garcia De Viedma D."/>
            <person name="Milagro-Beamonte A."/>
            <person name="Burillo N."/>
            <person name="Sanz S."/>
            <person name="Lopez-Calleja A.I."/>
            <person name="Penas-Utrilla D."/>
            <person name="Guardingo M."/>
            <person name="Garcia M.J."/>
            <person name="Vinuelas-Bayon J."/>
        </authorList>
    </citation>
    <scope>NUCLEOTIDE SEQUENCE [LARGE SCALE GENOMIC DNA]</scope>
    <source>
        <strain evidence="5">HUMS_12744610</strain>
    </source>
</reference>
<protein>
    <submittedName>
        <fullName evidence="4">MPT63 family protein</fullName>
    </submittedName>
</protein>
<name>A0ABV4C2C0_9MYCO</name>
<comment type="caution">
    <text evidence="4">The sequence shown here is derived from an EMBL/GenBank/DDBJ whole genome shotgun (WGS) entry which is preliminary data.</text>
</comment>
<feature type="chain" id="PRO_5047458820" evidence="2">
    <location>
        <begin position="31"/>
        <end position="160"/>
    </location>
</feature>
<dbReference type="SUPFAM" id="SSF81982">
    <property type="entry name" value="Antigen MPT63/MPB63 (immunoprotective extracellular protein)"/>
    <property type="match status" value="1"/>
</dbReference>
<accession>A0ABV4C2C0</accession>
<evidence type="ECO:0000259" key="3">
    <source>
        <dbReference type="Pfam" id="PF09167"/>
    </source>
</evidence>
<keyword evidence="1 2" id="KW-0732">Signal</keyword>
<dbReference type="Pfam" id="PF09167">
    <property type="entry name" value="DUF1942"/>
    <property type="match status" value="1"/>
</dbReference>
<dbReference type="EMBL" id="JBGEDP010000001">
    <property type="protein sequence ID" value="MEY8016368.1"/>
    <property type="molecule type" value="Genomic_DNA"/>
</dbReference>
<keyword evidence="5" id="KW-1185">Reference proteome</keyword>
<sequence length="160" mass="16928">MKLSQIGTTAVATLAAATGVGIASAPAASADAYPVFKKFGNQERLNDSDGAVITGWTVSNLRPSNDPIPYQPRGHLWEADATVRAIRGNVQPIIPDFNARAANGDNYPELGNVATAQGMNPAVVNQGDERSGKLYFDVVGPNPNSVVYDAGGRDLLFWTR</sequence>
<dbReference type="RefSeq" id="WP_369738743.1">
    <property type="nucleotide sequence ID" value="NZ_JBGEDP010000001.1"/>
</dbReference>
<evidence type="ECO:0000313" key="5">
    <source>
        <dbReference type="Proteomes" id="UP001564760"/>
    </source>
</evidence>
<evidence type="ECO:0000313" key="4">
    <source>
        <dbReference type="EMBL" id="MEY8016368.1"/>
    </source>
</evidence>
<dbReference type="Gene3D" id="2.60.40.1240">
    <property type="match status" value="1"/>
</dbReference>
<dbReference type="InterPro" id="IPR015250">
    <property type="entry name" value="MPT63-like"/>
</dbReference>
<feature type="domain" description="MPT63-like" evidence="3">
    <location>
        <begin position="35"/>
        <end position="158"/>
    </location>
</feature>
<dbReference type="Proteomes" id="UP001564760">
    <property type="component" value="Unassembled WGS sequence"/>
</dbReference>
<dbReference type="InterPro" id="IPR029050">
    <property type="entry name" value="Immunoprotect_excell_Ig-like"/>
</dbReference>
<gene>
    <name evidence="4" type="ORF">AB8998_15870</name>
</gene>
<proteinExistence type="predicted"/>
<feature type="signal peptide" evidence="2">
    <location>
        <begin position="1"/>
        <end position="30"/>
    </location>
</feature>
<evidence type="ECO:0000256" key="1">
    <source>
        <dbReference type="ARBA" id="ARBA00022729"/>
    </source>
</evidence>